<keyword evidence="1" id="KW-0812">Transmembrane</keyword>
<keyword evidence="1" id="KW-0472">Membrane</keyword>
<comment type="caution">
    <text evidence="2">The sequence shown here is derived from an EMBL/GenBank/DDBJ whole genome shotgun (WGS) entry which is preliminary data.</text>
</comment>
<sequence>MIPGWTHPVHLFAGLVIWSIWFVTIYGGLSVGCAFAPPAPAAGPVTWINGLLLLLTLLVTALLAWAAWRCWQVTAVDGEHRFVVRVSLSVYLVSAVSTLAVGLPVMVYPPCV</sequence>
<dbReference type="Proteomes" id="UP001205843">
    <property type="component" value="Unassembled WGS sequence"/>
</dbReference>
<evidence type="ECO:0000256" key="1">
    <source>
        <dbReference type="SAM" id="Phobius"/>
    </source>
</evidence>
<accession>A0AAE3KDS0</accession>
<protein>
    <submittedName>
        <fullName evidence="2">Type VI protein secretion system component VasK</fullName>
    </submittedName>
</protein>
<dbReference type="AlphaFoldDB" id="A0AAE3KDS0"/>
<keyword evidence="1" id="KW-1133">Transmembrane helix</keyword>
<evidence type="ECO:0000313" key="3">
    <source>
        <dbReference type="Proteomes" id="UP001205843"/>
    </source>
</evidence>
<dbReference type="RefSeq" id="WP_253485562.1">
    <property type="nucleotide sequence ID" value="NZ_JALJXV010000016.1"/>
</dbReference>
<feature type="transmembrane region" description="Helical" evidence="1">
    <location>
        <begin position="88"/>
        <end position="108"/>
    </location>
</feature>
<name>A0AAE3KDS0_9GAMM</name>
<evidence type="ECO:0000313" key="2">
    <source>
        <dbReference type="EMBL" id="MCP1677196.1"/>
    </source>
</evidence>
<keyword evidence="3" id="KW-1185">Reference proteome</keyword>
<reference evidence="2" key="1">
    <citation type="submission" date="2022-03" db="EMBL/GenBank/DDBJ databases">
        <title>Genomic Encyclopedia of Type Strains, Phase III (KMG-III): the genomes of soil and plant-associated and newly described type strains.</title>
        <authorList>
            <person name="Whitman W."/>
        </authorList>
    </citation>
    <scope>NUCLEOTIDE SEQUENCE</scope>
    <source>
        <strain evidence="2">ANL 6-2</strain>
    </source>
</reference>
<proteinExistence type="predicted"/>
<feature type="transmembrane region" description="Helical" evidence="1">
    <location>
        <begin position="47"/>
        <end position="68"/>
    </location>
</feature>
<organism evidence="2 3">
    <name type="scientific">Natronocella acetinitrilica</name>
    <dbReference type="NCBI Taxonomy" id="414046"/>
    <lineage>
        <taxon>Bacteria</taxon>
        <taxon>Pseudomonadati</taxon>
        <taxon>Pseudomonadota</taxon>
        <taxon>Gammaproteobacteria</taxon>
        <taxon>Chromatiales</taxon>
        <taxon>Ectothiorhodospiraceae</taxon>
        <taxon>Natronocella</taxon>
    </lineage>
</organism>
<feature type="transmembrane region" description="Helical" evidence="1">
    <location>
        <begin position="12"/>
        <end position="35"/>
    </location>
</feature>
<gene>
    <name evidence="2" type="ORF">J2T57_004373</name>
</gene>
<dbReference type="EMBL" id="JALJXV010000016">
    <property type="protein sequence ID" value="MCP1677196.1"/>
    <property type="molecule type" value="Genomic_DNA"/>
</dbReference>